<organism evidence="7 8">
    <name type="scientific">Naganishia liquefaciens</name>
    <dbReference type="NCBI Taxonomy" id="104408"/>
    <lineage>
        <taxon>Eukaryota</taxon>
        <taxon>Fungi</taxon>
        <taxon>Dikarya</taxon>
        <taxon>Basidiomycota</taxon>
        <taxon>Agaricomycotina</taxon>
        <taxon>Tremellomycetes</taxon>
        <taxon>Filobasidiales</taxon>
        <taxon>Filobasidiaceae</taxon>
        <taxon>Naganishia</taxon>
    </lineage>
</organism>
<dbReference type="PANTHER" id="PTHR11785:SF512">
    <property type="entry name" value="SOBREMESA, ISOFORM B"/>
    <property type="match status" value="1"/>
</dbReference>
<keyword evidence="2 6" id="KW-0812">Transmembrane</keyword>
<feature type="transmembrane region" description="Helical" evidence="6">
    <location>
        <begin position="99"/>
        <end position="118"/>
    </location>
</feature>
<feature type="transmembrane region" description="Helical" evidence="6">
    <location>
        <begin position="479"/>
        <end position="497"/>
    </location>
</feature>
<dbReference type="Proteomes" id="UP000620104">
    <property type="component" value="Unassembled WGS sequence"/>
</dbReference>
<dbReference type="GO" id="GO:0016020">
    <property type="term" value="C:membrane"/>
    <property type="evidence" value="ECO:0007669"/>
    <property type="project" value="UniProtKB-SubCell"/>
</dbReference>
<dbReference type="PANTHER" id="PTHR11785">
    <property type="entry name" value="AMINO ACID TRANSPORTER"/>
    <property type="match status" value="1"/>
</dbReference>
<feature type="transmembrane region" description="Helical" evidence="6">
    <location>
        <begin position="158"/>
        <end position="176"/>
    </location>
</feature>
<evidence type="ECO:0000313" key="8">
    <source>
        <dbReference type="Proteomes" id="UP000620104"/>
    </source>
</evidence>
<evidence type="ECO:0000313" key="7">
    <source>
        <dbReference type="EMBL" id="GHJ86037.1"/>
    </source>
</evidence>
<proteinExistence type="predicted"/>
<dbReference type="EMBL" id="BLZA01000017">
    <property type="protein sequence ID" value="GHJ86037.1"/>
    <property type="molecule type" value="Genomic_DNA"/>
</dbReference>
<accession>A0A8H3YFA7</accession>
<dbReference type="Gene3D" id="1.20.1740.10">
    <property type="entry name" value="Amino acid/polyamine transporter I"/>
    <property type="match status" value="1"/>
</dbReference>
<evidence type="ECO:0000256" key="5">
    <source>
        <dbReference type="SAM" id="MobiDB-lite"/>
    </source>
</evidence>
<evidence type="ECO:0000256" key="2">
    <source>
        <dbReference type="ARBA" id="ARBA00022692"/>
    </source>
</evidence>
<comment type="caution">
    <text evidence="7">The sequence shown here is derived from an EMBL/GenBank/DDBJ whole genome shotgun (WGS) entry which is preliminary data.</text>
</comment>
<feature type="transmembrane region" description="Helical" evidence="6">
    <location>
        <begin position="453"/>
        <end position="473"/>
    </location>
</feature>
<feature type="transmembrane region" description="Helical" evidence="6">
    <location>
        <begin position="130"/>
        <end position="152"/>
    </location>
</feature>
<evidence type="ECO:0000256" key="3">
    <source>
        <dbReference type="ARBA" id="ARBA00022989"/>
    </source>
</evidence>
<dbReference type="GO" id="GO:0015179">
    <property type="term" value="F:L-amino acid transmembrane transporter activity"/>
    <property type="evidence" value="ECO:0007669"/>
    <property type="project" value="TreeGrafter"/>
</dbReference>
<dbReference type="Pfam" id="PF13520">
    <property type="entry name" value="AA_permease_2"/>
    <property type="match status" value="1"/>
</dbReference>
<evidence type="ECO:0000256" key="1">
    <source>
        <dbReference type="ARBA" id="ARBA00004141"/>
    </source>
</evidence>
<dbReference type="OrthoDB" id="5982228at2759"/>
<dbReference type="InterPro" id="IPR050598">
    <property type="entry name" value="AminoAcid_Transporter"/>
</dbReference>
<dbReference type="InterPro" id="IPR002293">
    <property type="entry name" value="AA/rel_permease1"/>
</dbReference>
<evidence type="ECO:0008006" key="9">
    <source>
        <dbReference type="Google" id="ProtNLM"/>
    </source>
</evidence>
<feature type="transmembrane region" description="Helical" evidence="6">
    <location>
        <begin position="214"/>
        <end position="238"/>
    </location>
</feature>
<reference evidence="7" key="1">
    <citation type="submission" date="2020-07" db="EMBL/GenBank/DDBJ databases">
        <title>Draft Genome Sequence of a Deep-Sea Yeast, Naganishia (Cryptococcus) liquefaciens strain N6.</title>
        <authorList>
            <person name="Han Y.W."/>
            <person name="Kajitani R."/>
            <person name="Morimoto H."/>
            <person name="Parhat M."/>
            <person name="Tsubouchi H."/>
            <person name="Bakenova O."/>
            <person name="Ogata M."/>
            <person name="Argunhan B."/>
            <person name="Aoki R."/>
            <person name="Kajiwara S."/>
            <person name="Itoh T."/>
            <person name="Iwasaki H."/>
        </authorList>
    </citation>
    <scope>NUCLEOTIDE SEQUENCE</scope>
    <source>
        <strain evidence="7">N6</strain>
    </source>
</reference>
<keyword evidence="8" id="KW-1185">Reference proteome</keyword>
<sequence length="548" mass="58741">MADPTGISQPDEDGREVKPGSRARQASEASIASFTFIPPTLPSYLSRSISHDDDPEQRHHQLGILEAIALVIGMQIGSGIFSSPGVIVHSTKSVGSSLIVWLVSGLLTWTGASSFAELGSMIPQNGGAQAYLFFAYGPFVSYLFSWTAVSVLKPSSCAIISLIFGEYLNRLIATLISQEEHPLVPDWTIKITAAAGIALVTFTNLISTKSGSRAQVILTGLKAASLLFIIILGIVSLCTKGLGPTFSNPQGVFDGASAELSSYAIALYSGLWAFDGYDQANYVAGQLKNPTKDLPRVIHISMATVLALFLAGNIAYFLVLPLSIVAQSNTVALDFGIKVFGRIGGAIFSIVVAVSCIGALNGSFYTTARLIQSSAKESFLPRAFTHLSARNTPDNALALQAALTVMFVVFGGGFRGLVNFLSVASCTFYLLTVTGLLVLRYTEPTLERPYKTFIVTPIIFCIIAVFLLLMPIVAAPLEAMAAAAFVTAGIPAYYLTVRTSGYSESNLELVPRIKNAIQEFRNDLRLIFRSSRSNTANAAYEPIEMHER</sequence>
<feature type="transmembrane region" description="Helical" evidence="6">
    <location>
        <begin position="396"/>
        <end position="414"/>
    </location>
</feature>
<feature type="transmembrane region" description="Helical" evidence="6">
    <location>
        <begin position="420"/>
        <end position="441"/>
    </location>
</feature>
<dbReference type="FunFam" id="1.20.1740.10:FF:000042">
    <property type="entry name" value="Similar to amino acid transporter"/>
    <property type="match status" value="1"/>
</dbReference>
<gene>
    <name evidence="7" type="ORF">NliqN6_2439</name>
</gene>
<keyword evidence="3 6" id="KW-1133">Transmembrane helix</keyword>
<evidence type="ECO:0000256" key="4">
    <source>
        <dbReference type="ARBA" id="ARBA00023136"/>
    </source>
</evidence>
<name>A0A8H3YFA7_9TREE</name>
<feature type="transmembrane region" description="Helical" evidence="6">
    <location>
        <begin position="339"/>
        <end position="360"/>
    </location>
</feature>
<feature type="transmembrane region" description="Helical" evidence="6">
    <location>
        <begin position="67"/>
        <end position="87"/>
    </location>
</feature>
<feature type="transmembrane region" description="Helical" evidence="6">
    <location>
        <begin position="188"/>
        <end position="208"/>
    </location>
</feature>
<evidence type="ECO:0000256" key="6">
    <source>
        <dbReference type="SAM" id="Phobius"/>
    </source>
</evidence>
<dbReference type="AlphaFoldDB" id="A0A8H3YFA7"/>
<feature type="transmembrane region" description="Helical" evidence="6">
    <location>
        <begin position="297"/>
        <end position="319"/>
    </location>
</feature>
<protein>
    <recommendedName>
        <fullName evidence="9">Amino acid permease</fullName>
    </recommendedName>
</protein>
<keyword evidence="4 6" id="KW-0472">Membrane</keyword>
<comment type="subcellular location">
    <subcellularLocation>
        <location evidence="1">Membrane</location>
        <topology evidence="1">Multi-pass membrane protein</topology>
    </subcellularLocation>
</comment>
<feature type="region of interest" description="Disordered" evidence="5">
    <location>
        <begin position="1"/>
        <end position="26"/>
    </location>
</feature>